<proteinExistence type="predicted"/>
<dbReference type="Proteomes" id="UP001223720">
    <property type="component" value="Chromosome"/>
</dbReference>
<accession>A0AAX3WNV1</accession>
<evidence type="ECO:0000313" key="1">
    <source>
        <dbReference type="EMBL" id="WHQ72529.1"/>
    </source>
</evidence>
<dbReference type="Gene3D" id="2.40.30.240">
    <property type="match status" value="1"/>
</dbReference>
<evidence type="ECO:0008006" key="3">
    <source>
        <dbReference type="Google" id="ProtNLM"/>
    </source>
</evidence>
<sequence length="412" mass="43909">MPNSPMLTPSVIAKEALMQLKNQLVFGKLAHRQYKKEFAKVGDTVTIRKPVKFQTTDGAVRQNQDVEEGSTSIKLDQRKHVSWNFSSQDLTLSIEEYSERYVAPAMLTLAQTVDVYGAALYRKVWNVVGTPGTTPSNYASLGAVAQRMTEMAVPRNERRAALTSEAFHKIAGTLTTLNMPKQAADAWASGEIGNIAGFNTHESVNIKSHTVGTKAGAPLVNGANQNTAYSASMKTGVQTLNMKGFTASSAGVLREGDVFTIAGVFAVNPVPGEAGAGKNVLPYLQQFVVRQAAVNSDGSGNAAVTISPAIIVSGPYQTVSAAPADSAAITVLGTANQVFPQNLAFHKNALALVTVPLEMPDGVNWKAQESAEGLSIRLVKDYDIGNDVEIVRADILFGWEAIYPDLAVRLAG</sequence>
<protein>
    <recommendedName>
        <fullName evidence="3">Coat protein</fullName>
    </recommendedName>
</protein>
<name>A0AAX3WNV1_METEX</name>
<evidence type="ECO:0000313" key="2">
    <source>
        <dbReference type="Proteomes" id="UP001223720"/>
    </source>
</evidence>
<organism evidence="1 2">
    <name type="scientific">Methylorubrum extorquens</name>
    <name type="common">Methylobacterium dichloromethanicum</name>
    <name type="synonym">Methylobacterium extorquens</name>
    <dbReference type="NCBI Taxonomy" id="408"/>
    <lineage>
        <taxon>Bacteria</taxon>
        <taxon>Pseudomonadati</taxon>
        <taxon>Pseudomonadota</taxon>
        <taxon>Alphaproteobacteria</taxon>
        <taxon>Hyphomicrobiales</taxon>
        <taxon>Methylobacteriaceae</taxon>
        <taxon>Methylorubrum</taxon>
    </lineage>
</organism>
<dbReference type="InterPro" id="IPR024659">
    <property type="entry name" value="Phage_coat_Gp5"/>
</dbReference>
<dbReference type="RefSeq" id="WP_283536255.1">
    <property type="nucleotide sequence ID" value="NZ_CP073633.1"/>
</dbReference>
<dbReference type="Pfam" id="PF11651">
    <property type="entry name" value="P22_CoatProtein"/>
    <property type="match status" value="1"/>
</dbReference>
<dbReference type="AlphaFoldDB" id="A0AAX3WNV1"/>
<gene>
    <name evidence="1" type="ORF">KEC54_13735</name>
</gene>
<reference evidence="1" key="1">
    <citation type="journal article" date="2022" name="Biotechnol. Bioprocess Eng.">
        <title>Pan-genome Analysis Reveals Comparative Genomic Features of Central Metabolic Pathways in Methylorubrum extorquens.</title>
        <authorList>
            <person name="Lee G.M."/>
            <person name="Scott-Nevros Z.K."/>
            <person name="Lee S.-M."/>
            <person name="Kim D."/>
        </authorList>
    </citation>
    <scope>NUCLEOTIDE SEQUENCE</scope>
    <source>
        <strain evidence="1">ATCC 55366</strain>
    </source>
</reference>
<dbReference type="EMBL" id="CP073633">
    <property type="protein sequence ID" value="WHQ72529.1"/>
    <property type="molecule type" value="Genomic_DNA"/>
</dbReference>